<protein>
    <submittedName>
        <fullName evidence="2">Protein kinase</fullName>
    </submittedName>
</protein>
<keyword evidence="2" id="KW-0808">Transferase</keyword>
<dbReference type="GO" id="GO:0016301">
    <property type="term" value="F:kinase activity"/>
    <property type="evidence" value="ECO:0007669"/>
    <property type="project" value="UniProtKB-KW"/>
</dbReference>
<dbReference type="Proteomes" id="UP001323120">
    <property type="component" value="Segment"/>
</dbReference>
<sequence>MYAAMQETLQAIRNLPICELHKRQPMLVDLLVSLVDSETTQGEGTDSSYGLECQDWWHTLSSLTKDAGFKRLGNGYFSAAYSHEMLPGKVIKVGFKKEDSGAAYVAFCRMHQGRAGIPTIHDVQRHASCYTVVMDKLDPLGDGDDREEDGTDTLWNFIPRAVYGNDGTWEDCKRNEESLYAQLTEHELETLETCRMIHKFFTGIASFDIHSGNAMIDPMGRIVITDPVSYSQPLGPIERCENAIDPEALLAEIEREVAKQAIEKAKRRKALRDPNGPERALKREKGKRWKRTLKRRARIQKAERLRKAEEMQRDREMEAFHDRHGSEVWIGIVENNDVQQMRKIFHEDNIKHLAVDRLAIAQGLPLGIDKELQAGLMG</sequence>
<keyword evidence="2" id="KW-0418">Kinase</keyword>
<keyword evidence="3" id="KW-1185">Reference proteome</keyword>
<evidence type="ECO:0000313" key="3">
    <source>
        <dbReference type="Proteomes" id="UP001323120"/>
    </source>
</evidence>
<organism evidence="2 3">
    <name type="scientific">Enterobacter phage NJ2</name>
    <dbReference type="NCBI Taxonomy" id="3108955"/>
    <lineage>
        <taxon>Viruses</taxon>
        <taxon>Duplodnaviria</taxon>
        <taxon>Heunggongvirae</taxon>
        <taxon>Uroviricota</taxon>
        <taxon>Caudoviricetes</taxon>
        <taxon>Autographivirales</taxon>
        <taxon>Autotranscriptaviridae</taxon>
        <taxon>Studiervirinae</taxon>
        <taxon>Yuanmingyuanvirus</taxon>
        <taxon>Yuanmingyuanvirus NJ2</taxon>
    </lineage>
</organism>
<name>A0ABZ0ZXB9_9CAUD</name>
<accession>A0ABZ0ZXB9</accession>
<dbReference type="EMBL" id="OR822025">
    <property type="protein sequence ID" value="WQY99552.1"/>
    <property type="molecule type" value="Genomic_DNA"/>
</dbReference>
<feature type="compositionally biased region" description="Basic and acidic residues" evidence="1">
    <location>
        <begin position="271"/>
        <end position="283"/>
    </location>
</feature>
<proteinExistence type="predicted"/>
<feature type="region of interest" description="Disordered" evidence="1">
    <location>
        <begin position="266"/>
        <end position="287"/>
    </location>
</feature>
<evidence type="ECO:0000313" key="2">
    <source>
        <dbReference type="EMBL" id="WQY99552.1"/>
    </source>
</evidence>
<reference evidence="2 3" key="1">
    <citation type="submission" date="2023-11" db="EMBL/GenBank/DDBJ databases">
        <title>Complete genome sequence of bacteriophage Apdecimavirus NJ2 which infects Enterobacter cloacae.</title>
        <authorList>
            <person name="Liu Y."/>
        </authorList>
    </citation>
    <scope>NUCLEOTIDE SEQUENCE [LARGE SCALE GENOMIC DNA]</scope>
</reference>
<evidence type="ECO:0000256" key="1">
    <source>
        <dbReference type="SAM" id="MobiDB-lite"/>
    </source>
</evidence>